<proteinExistence type="predicted"/>
<dbReference type="EMBL" id="CAJNJA010033802">
    <property type="protein sequence ID" value="CAE7684032.1"/>
    <property type="molecule type" value="Genomic_DNA"/>
</dbReference>
<feature type="non-terminal residue" evidence="2">
    <location>
        <position position="224"/>
    </location>
</feature>
<evidence type="ECO:0000313" key="2">
    <source>
        <dbReference type="EMBL" id="CAE7684032.1"/>
    </source>
</evidence>
<feature type="compositionally biased region" description="Polar residues" evidence="1">
    <location>
        <begin position="201"/>
        <end position="211"/>
    </location>
</feature>
<evidence type="ECO:0000313" key="3">
    <source>
        <dbReference type="Proteomes" id="UP000601435"/>
    </source>
</evidence>
<evidence type="ECO:0000256" key="1">
    <source>
        <dbReference type="SAM" id="MobiDB-lite"/>
    </source>
</evidence>
<organism evidence="2 3">
    <name type="scientific">Symbiodinium necroappetens</name>
    <dbReference type="NCBI Taxonomy" id="1628268"/>
    <lineage>
        <taxon>Eukaryota</taxon>
        <taxon>Sar</taxon>
        <taxon>Alveolata</taxon>
        <taxon>Dinophyceae</taxon>
        <taxon>Suessiales</taxon>
        <taxon>Symbiodiniaceae</taxon>
        <taxon>Symbiodinium</taxon>
    </lineage>
</organism>
<keyword evidence="3" id="KW-1185">Reference proteome</keyword>
<name>A0A812WGI9_9DINO</name>
<dbReference type="Proteomes" id="UP000601435">
    <property type="component" value="Unassembled WGS sequence"/>
</dbReference>
<feature type="region of interest" description="Disordered" evidence="1">
    <location>
        <begin position="200"/>
        <end position="224"/>
    </location>
</feature>
<dbReference type="AlphaFoldDB" id="A0A812WGI9"/>
<sequence>YYNNVPDGVNPREHKTDVINRLFTQTKDGKYIMNTNDVMFKQSLAVYNKKYSRDEEIGEFYAFQQVIMGSEGGYKEEHQMENAKKLGRREAMQLESMMTQLKWSWKKAMSDDAIMDGEISDPMKKLLRDALNSQNKLAAEGLKMLKNDGKVFAVEDSKQIRQTVQACQQLALALQHLIDLGILPKEEKLTQASLENFLKETASTTQQSNELIESMKGKIRASKN</sequence>
<comment type="caution">
    <text evidence="2">The sequence shown here is derived from an EMBL/GenBank/DDBJ whole genome shotgun (WGS) entry which is preliminary data.</text>
</comment>
<protein>
    <submittedName>
        <fullName evidence="2">Uncharacterized protein</fullName>
    </submittedName>
</protein>
<accession>A0A812WGI9</accession>
<reference evidence="2" key="1">
    <citation type="submission" date="2021-02" db="EMBL/GenBank/DDBJ databases">
        <authorList>
            <person name="Dougan E. K."/>
            <person name="Rhodes N."/>
            <person name="Thang M."/>
            <person name="Chan C."/>
        </authorList>
    </citation>
    <scope>NUCLEOTIDE SEQUENCE</scope>
</reference>
<gene>
    <name evidence="2" type="ORF">SNEC2469_LOCUS19687</name>
</gene>